<gene>
    <name evidence="7" type="ORF">B0A55_01452</name>
</gene>
<feature type="compositionally biased region" description="Basic and acidic residues" evidence="5">
    <location>
        <begin position="44"/>
        <end position="97"/>
    </location>
</feature>
<name>A0A4U0XWN1_9PEZI</name>
<dbReference type="Gene3D" id="3.30.70.330">
    <property type="match status" value="1"/>
</dbReference>
<dbReference type="Pfam" id="PF00076">
    <property type="entry name" value="RRM_1"/>
    <property type="match status" value="1"/>
</dbReference>
<feature type="compositionally biased region" description="Low complexity" evidence="5">
    <location>
        <begin position="16"/>
        <end position="42"/>
    </location>
</feature>
<keyword evidence="2 4" id="KW-0694">RNA-binding</keyword>
<comment type="caution">
    <text evidence="7">The sequence shown here is derived from an EMBL/GenBank/DDBJ whole genome shotgun (WGS) entry which is preliminary data.</text>
</comment>
<dbReference type="SUPFAM" id="SSF54928">
    <property type="entry name" value="RNA-binding domain, RBD"/>
    <property type="match status" value="1"/>
</dbReference>
<organism evidence="7 8">
    <name type="scientific">Friedmanniomyces simplex</name>
    <dbReference type="NCBI Taxonomy" id="329884"/>
    <lineage>
        <taxon>Eukaryota</taxon>
        <taxon>Fungi</taxon>
        <taxon>Dikarya</taxon>
        <taxon>Ascomycota</taxon>
        <taxon>Pezizomycotina</taxon>
        <taxon>Dothideomycetes</taxon>
        <taxon>Dothideomycetidae</taxon>
        <taxon>Mycosphaerellales</taxon>
        <taxon>Teratosphaeriaceae</taxon>
        <taxon>Friedmanniomyces</taxon>
    </lineage>
</organism>
<feature type="compositionally biased region" description="Low complexity" evidence="5">
    <location>
        <begin position="115"/>
        <end position="125"/>
    </location>
</feature>
<dbReference type="SMART" id="SM00360">
    <property type="entry name" value="RRM"/>
    <property type="match status" value="1"/>
</dbReference>
<protein>
    <recommendedName>
        <fullName evidence="6">RRM domain-containing protein</fullName>
    </recommendedName>
</protein>
<reference evidence="7 8" key="1">
    <citation type="submission" date="2017-03" db="EMBL/GenBank/DDBJ databases">
        <title>Genomes of endolithic fungi from Antarctica.</title>
        <authorList>
            <person name="Coleine C."/>
            <person name="Masonjones S."/>
            <person name="Stajich J.E."/>
        </authorList>
    </citation>
    <scope>NUCLEOTIDE SEQUENCE [LARGE SCALE GENOMIC DNA]</scope>
    <source>
        <strain evidence="7 8">CCFEE 5184</strain>
    </source>
</reference>
<dbReference type="STRING" id="329884.A0A4U0XWN1"/>
<dbReference type="InterPro" id="IPR012677">
    <property type="entry name" value="Nucleotide-bd_a/b_plait_sf"/>
</dbReference>
<feature type="compositionally biased region" description="Basic and acidic residues" evidence="5">
    <location>
        <begin position="359"/>
        <end position="373"/>
    </location>
</feature>
<proteinExistence type="predicted"/>
<comment type="subcellular location">
    <subcellularLocation>
        <location evidence="1">Nucleus</location>
        <location evidence="1">Nucleolus</location>
    </subcellularLocation>
</comment>
<feature type="region of interest" description="Disordered" evidence="5">
    <location>
        <begin position="277"/>
        <end position="298"/>
    </location>
</feature>
<evidence type="ECO:0000256" key="3">
    <source>
        <dbReference type="ARBA" id="ARBA00023242"/>
    </source>
</evidence>
<dbReference type="AlphaFoldDB" id="A0A4U0XWN1"/>
<evidence type="ECO:0000313" key="8">
    <source>
        <dbReference type="Proteomes" id="UP000309340"/>
    </source>
</evidence>
<accession>A0A4U0XWN1</accession>
<dbReference type="GO" id="GO:0003723">
    <property type="term" value="F:RNA binding"/>
    <property type="evidence" value="ECO:0007669"/>
    <property type="project" value="UniProtKB-UniRule"/>
</dbReference>
<dbReference type="InterPro" id="IPR035979">
    <property type="entry name" value="RBD_domain_sf"/>
</dbReference>
<evidence type="ECO:0000256" key="2">
    <source>
        <dbReference type="ARBA" id="ARBA00022884"/>
    </source>
</evidence>
<feature type="domain" description="RRM" evidence="6">
    <location>
        <begin position="190"/>
        <end position="268"/>
    </location>
</feature>
<evidence type="ECO:0000313" key="7">
    <source>
        <dbReference type="EMBL" id="TKA82302.1"/>
    </source>
</evidence>
<feature type="compositionally biased region" description="Basic and acidic residues" evidence="5">
    <location>
        <begin position="387"/>
        <end position="404"/>
    </location>
</feature>
<evidence type="ECO:0000256" key="4">
    <source>
        <dbReference type="PROSITE-ProRule" id="PRU00176"/>
    </source>
</evidence>
<evidence type="ECO:0000259" key="6">
    <source>
        <dbReference type="PROSITE" id="PS50102"/>
    </source>
</evidence>
<dbReference type="EMBL" id="NAJQ01000036">
    <property type="protein sequence ID" value="TKA82302.1"/>
    <property type="molecule type" value="Genomic_DNA"/>
</dbReference>
<dbReference type="PANTHER" id="PTHR46754">
    <property type="entry name" value="MKI67 FHA DOMAIN-INTERACTING NUCLEOLAR PHOSPHOPROTEIN"/>
    <property type="match status" value="1"/>
</dbReference>
<dbReference type="InterPro" id="IPR000504">
    <property type="entry name" value="RRM_dom"/>
</dbReference>
<dbReference type="OrthoDB" id="21467at2759"/>
<dbReference type="Proteomes" id="UP000309340">
    <property type="component" value="Unassembled WGS sequence"/>
</dbReference>
<dbReference type="PROSITE" id="PS50102">
    <property type="entry name" value="RRM"/>
    <property type="match status" value="1"/>
</dbReference>
<evidence type="ECO:0000256" key="1">
    <source>
        <dbReference type="ARBA" id="ARBA00004604"/>
    </source>
</evidence>
<keyword evidence="8" id="KW-1185">Reference proteome</keyword>
<dbReference type="GO" id="GO:0005730">
    <property type="term" value="C:nucleolus"/>
    <property type="evidence" value="ECO:0007669"/>
    <property type="project" value="UniProtKB-SubCell"/>
</dbReference>
<feature type="region of interest" description="Disordered" evidence="5">
    <location>
        <begin position="359"/>
        <end position="412"/>
    </location>
</feature>
<feature type="region of interest" description="Disordered" evidence="5">
    <location>
        <begin position="1"/>
        <end position="125"/>
    </location>
</feature>
<sequence length="412" mass="44788">MATQTVTKKRKSTGEAAAAASKKVKTAKSASKPAPLKSALKKAVPKDEVAAKKVKTGETSEEQSVKQRTVGEKSVREKAVKEKPVKVSKESVKEKSVKASKVKAPKQPAEEGAEPADAPAALQDAADRGAALTEDQTAALIAGFSSSEDEAEDDEADGVAISKLPQVPSLGDVRQRIKDATTADPERTPGVVYVGRIPHGFYEPQMRAYFSQFGTISNMRLARNRKTGKSQHYAFVEFSSKAVAEIVAKTMDKYLLFGHIMQVRTVPREQIKENMWDGTGRRKKPAPRNKMEGGALKRGKVREQWEKKIGVEEKKRAEKAGKLREMGYEFEMPGLKAVSEVPLKAKAVEDGAAVDAEGTAKEVEEMEEPKEVLAESSAAIETPVDVGGEKQKVTKKRPSTESKTKKAKKVKT</sequence>
<evidence type="ECO:0000256" key="5">
    <source>
        <dbReference type="SAM" id="MobiDB-lite"/>
    </source>
</evidence>
<dbReference type="CDD" id="cd12307">
    <property type="entry name" value="RRM_NIFK_like"/>
    <property type="match status" value="1"/>
</dbReference>
<keyword evidence="3" id="KW-0539">Nucleus</keyword>